<dbReference type="InterPro" id="IPR015421">
    <property type="entry name" value="PyrdxlP-dep_Trfase_major"/>
</dbReference>
<dbReference type="Proteomes" id="UP000587477">
    <property type="component" value="Chromosome"/>
</dbReference>
<keyword evidence="12" id="KW-0012">Acyltransferase</keyword>
<evidence type="ECO:0000256" key="2">
    <source>
        <dbReference type="ARBA" id="ARBA00004746"/>
    </source>
</evidence>
<dbReference type="InterPro" id="IPR050087">
    <property type="entry name" value="AON_synthase_class-II"/>
</dbReference>
<dbReference type="InterPro" id="IPR004839">
    <property type="entry name" value="Aminotransferase_I/II_large"/>
</dbReference>
<evidence type="ECO:0000313" key="12">
    <source>
        <dbReference type="EMBL" id="QOY28864.1"/>
    </source>
</evidence>
<comment type="cofactor">
    <cofactor evidence="1 9 10">
        <name>pyridoxal 5'-phosphate</name>
        <dbReference type="ChEBI" id="CHEBI:597326"/>
    </cofactor>
</comment>
<name>A0A411A6P1_BACVE</name>
<evidence type="ECO:0000256" key="4">
    <source>
        <dbReference type="ARBA" id="ARBA00011738"/>
    </source>
</evidence>
<comment type="function">
    <text evidence="10">Catalyzes the decarboxylative condensation of pimeloyl-[acyl-carrier protein] and L-alanine to produce 8-amino-7-oxononanoate (AON), [acyl-carrier protein], and carbon dioxide.</text>
</comment>
<protein>
    <recommendedName>
        <fullName evidence="10">8-amino-7-ketopelargonate synthase</fullName>
        <ecNumber evidence="10">2.3.1.47</ecNumber>
    </recommendedName>
</protein>
<comment type="similarity">
    <text evidence="3 10">Belongs to the class-II pyridoxal-phosphate-dependent aminotransferase family. BioF subfamily.</text>
</comment>
<comment type="catalytic activity">
    <reaction evidence="8 10">
        <text>6-carboxyhexanoyl-[ACP] + L-alanine + H(+) = (8S)-8-amino-7-oxononanoate + holo-[ACP] + CO2</text>
        <dbReference type="Rhea" id="RHEA:42288"/>
        <dbReference type="Rhea" id="RHEA-COMP:9685"/>
        <dbReference type="Rhea" id="RHEA-COMP:9955"/>
        <dbReference type="ChEBI" id="CHEBI:15378"/>
        <dbReference type="ChEBI" id="CHEBI:16526"/>
        <dbReference type="ChEBI" id="CHEBI:57972"/>
        <dbReference type="ChEBI" id="CHEBI:64479"/>
        <dbReference type="ChEBI" id="CHEBI:78846"/>
        <dbReference type="ChEBI" id="CHEBI:149468"/>
        <dbReference type="EC" id="2.3.1.47"/>
    </reaction>
</comment>
<dbReference type="PROSITE" id="PS00599">
    <property type="entry name" value="AA_TRANSFER_CLASS_2"/>
    <property type="match status" value="1"/>
</dbReference>
<dbReference type="PANTHER" id="PTHR13693">
    <property type="entry name" value="CLASS II AMINOTRANSFERASE/8-AMINO-7-OXONONANOATE SYNTHASE"/>
    <property type="match status" value="1"/>
</dbReference>
<gene>
    <name evidence="12" type="primary">bioF</name>
    <name evidence="12" type="ORF">BACVE_003906</name>
</gene>
<evidence type="ECO:0000256" key="8">
    <source>
        <dbReference type="ARBA" id="ARBA00047715"/>
    </source>
</evidence>
<dbReference type="EMBL" id="CP063687">
    <property type="protein sequence ID" value="QOY28864.1"/>
    <property type="molecule type" value="Genomic_DNA"/>
</dbReference>
<organism evidence="12 13">
    <name type="scientific">Bacillus velezensis</name>
    <dbReference type="NCBI Taxonomy" id="492670"/>
    <lineage>
        <taxon>Bacteria</taxon>
        <taxon>Bacillati</taxon>
        <taxon>Bacillota</taxon>
        <taxon>Bacilli</taxon>
        <taxon>Bacillales</taxon>
        <taxon>Bacillaceae</taxon>
        <taxon>Bacillus</taxon>
        <taxon>Bacillus amyloliquefaciens group</taxon>
    </lineage>
</organism>
<dbReference type="NCBIfam" id="TIGR00858">
    <property type="entry name" value="bioF"/>
    <property type="match status" value="1"/>
</dbReference>
<evidence type="ECO:0000256" key="10">
    <source>
        <dbReference type="RuleBase" id="RU003693"/>
    </source>
</evidence>
<dbReference type="EC" id="2.3.1.47" evidence="10"/>
<evidence type="ECO:0000313" key="13">
    <source>
        <dbReference type="Proteomes" id="UP000587477"/>
    </source>
</evidence>
<reference evidence="13" key="1">
    <citation type="submission" date="2020-10" db="EMBL/GenBank/DDBJ databases">
        <title>Complete genome sequence of Bacillus velezensis NST6.</title>
        <authorList>
            <person name="Choi J."/>
        </authorList>
    </citation>
    <scope>NUCLEOTIDE SEQUENCE [LARGE SCALE GENOMIC DNA]</scope>
    <source>
        <strain evidence="13">NST6</strain>
    </source>
</reference>
<dbReference type="UniPathway" id="UPA00078"/>
<accession>A0A411A6P1</accession>
<dbReference type="RefSeq" id="WP_017417910.1">
    <property type="nucleotide sequence ID" value="NZ_BDDG01000002.1"/>
</dbReference>
<comment type="subunit">
    <text evidence="4 10">Homodimer.</text>
</comment>
<evidence type="ECO:0000256" key="9">
    <source>
        <dbReference type="PIRSR" id="PIRSR604723-51"/>
    </source>
</evidence>
<evidence type="ECO:0000256" key="6">
    <source>
        <dbReference type="ARBA" id="ARBA00022756"/>
    </source>
</evidence>
<dbReference type="GO" id="GO:0030170">
    <property type="term" value="F:pyridoxal phosphate binding"/>
    <property type="evidence" value="ECO:0007669"/>
    <property type="project" value="InterPro"/>
</dbReference>
<dbReference type="AlphaFoldDB" id="A0A411A6P1"/>
<dbReference type="GO" id="GO:0008710">
    <property type="term" value="F:8-amino-7-oxononanoate synthase activity"/>
    <property type="evidence" value="ECO:0007669"/>
    <property type="project" value="UniProtKB-UniRule"/>
</dbReference>
<dbReference type="GO" id="GO:0009102">
    <property type="term" value="P:biotin biosynthetic process"/>
    <property type="evidence" value="ECO:0007669"/>
    <property type="project" value="UniProtKB-UniRule"/>
</dbReference>
<dbReference type="SUPFAM" id="SSF53383">
    <property type="entry name" value="PLP-dependent transferases"/>
    <property type="match status" value="1"/>
</dbReference>
<evidence type="ECO:0000256" key="5">
    <source>
        <dbReference type="ARBA" id="ARBA00022679"/>
    </source>
</evidence>
<evidence type="ECO:0000256" key="1">
    <source>
        <dbReference type="ARBA" id="ARBA00001933"/>
    </source>
</evidence>
<dbReference type="InterPro" id="IPR015424">
    <property type="entry name" value="PyrdxlP-dep_Trfase"/>
</dbReference>
<comment type="pathway">
    <text evidence="2 10">Cofactor biosynthesis; biotin biosynthesis.</text>
</comment>
<feature type="domain" description="Aminotransferase class I/classII large" evidence="11">
    <location>
        <begin position="40"/>
        <end position="374"/>
    </location>
</feature>
<dbReference type="InterPro" id="IPR015422">
    <property type="entry name" value="PyrdxlP-dep_Trfase_small"/>
</dbReference>
<evidence type="ECO:0000259" key="11">
    <source>
        <dbReference type="Pfam" id="PF00155"/>
    </source>
</evidence>
<keyword evidence="5 10" id="KW-0808">Transferase</keyword>
<dbReference type="PANTHER" id="PTHR13693:SF3">
    <property type="entry name" value="LD36009P"/>
    <property type="match status" value="1"/>
</dbReference>
<proteinExistence type="inferred from homology"/>
<keyword evidence="7 9" id="KW-0663">Pyridoxal phosphate</keyword>
<dbReference type="Gene3D" id="3.90.1150.10">
    <property type="entry name" value="Aspartate Aminotransferase, domain 1"/>
    <property type="match status" value="1"/>
</dbReference>
<keyword evidence="6" id="KW-0093">Biotin biosynthesis</keyword>
<dbReference type="Pfam" id="PF00155">
    <property type="entry name" value="Aminotran_1_2"/>
    <property type="match status" value="1"/>
</dbReference>
<evidence type="ECO:0000256" key="3">
    <source>
        <dbReference type="ARBA" id="ARBA00010008"/>
    </source>
</evidence>
<dbReference type="Gene3D" id="3.40.640.10">
    <property type="entry name" value="Type I PLP-dependent aspartate aminotransferase-like (Major domain)"/>
    <property type="match status" value="1"/>
</dbReference>
<feature type="modified residue" description="N6-(pyridoxal phosphate)lysine" evidence="9">
    <location>
        <position position="233"/>
    </location>
</feature>
<dbReference type="CDD" id="cd06454">
    <property type="entry name" value="KBL_like"/>
    <property type="match status" value="1"/>
</dbReference>
<dbReference type="InterPro" id="IPR001917">
    <property type="entry name" value="Aminotrans_II_pyridoxalP_BS"/>
</dbReference>
<dbReference type="InterPro" id="IPR004723">
    <property type="entry name" value="AONS_Archaea/Proteobacteria"/>
</dbReference>
<evidence type="ECO:0000256" key="7">
    <source>
        <dbReference type="ARBA" id="ARBA00022898"/>
    </source>
</evidence>
<sequence>MDFDGWLLKRLDAVKRDGLYRTLRTQETALKTKGQKRQTWASNDYLGLSKDERLITAAQTALSRFGAGSGGSRLTTGNTVWHEKLEQTIADFKQTEAALLFSSGYLANIGVLASLPQKGDVILSDQLNHASIVDGCRLSKAETIVYRHIDMADLEKKLASVQARNRRFIVTDGVFSMDGTIAPLDRIMALAKQYQAFVIADDAHATGVLGENGGGTSDYFGVCPDVVIGTLSKAVGTEGGFAAGSNIFIDFLLNQARTFIFQTALPPSICAASHTALDIISDMHDTRRELQSSVKTIKTRLADMGFTVRGGDTPIIPVIIGDAKTAVSAAALLEKKGICAPAIRPPAVPEGESRIRLTVTADRSLQDIDELTEAFDSIRKELNINK</sequence>